<dbReference type="Pfam" id="PF10172">
    <property type="entry name" value="DDA1"/>
    <property type="match status" value="1"/>
</dbReference>
<keyword evidence="3" id="KW-1185">Reference proteome</keyword>
<dbReference type="OrthoDB" id="8598182at2759"/>
<gene>
    <name evidence="2" type="ORF">FWK35_00034853</name>
</gene>
<feature type="domain" description="DET1- and DDB1-associated protein 1" evidence="1">
    <location>
        <begin position="5"/>
        <end position="49"/>
    </location>
</feature>
<sequence length="71" mass="8434">MSIEEFLDGMPTFDERNFSQFYPKSSITRRIPVHIKKNITITTDTPSEQDHQVPVPIHKKWDLKFFLLTLE</sequence>
<name>A0A6G0VUG2_APHCR</name>
<evidence type="ECO:0000313" key="3">
    <source>
        <dbReference type="Proteomes" id="UP000478052"/>
    </source>
</evidence>
<protein>
    <submittedName>
        <fullName evidence="2">DET1-and DDB1-associated protein 1-like</fullName>
    </submittedName>
</protein>
<reference evidence="2 3" key="1">
    <citation type="submission" date="2019-08" db="EMBL/GenBank/DDBJ databases">
        <title>Whole genome of Aphis craccivora.</title>
        <authorList>
            <person name="Voronova N.V."/>
            <person name="Shulinski R.S."/>
            <person name="Bandarenka Y.V."/>
            <person name="Zhorov D.G."/>
            <person name="Warner D."/>
        </authorList>
    </citation>
    <scope>NUCLEOTIDE SEQUENCE [LARGE SCALE GENOMIC DNA]</scope>
    <source>
        <strain evidence="2">180601</strain>
        <tissue evidence="2">Whole Body</tissue>
    </source>
</reference>
<dbReference type="EMBL" id="VUJU01012258">
    <property type="protein sequence ID" value="KAF0708177.1"/>
    <property type="molecule type" value="Genomic_DNA"/>
</dbReference>
<dbReference type="Proteomes" id="UP000478052">
    <property type="component" value="Unassembled WGS sequence"/>
</dbReference>
<evidence type="ECO:0000259" key="1">
    <source>
        <dbReference type="Pfam" id="PF10172"/>
    </source>
</evidence>
<organism evidence="2 3">
    <name type="scientific">Aphis craccivora</name>
    <name type="common">Cowpea aphid</name>
    <dbReference type="NCBI Taxonomy" id="307492"/>
    <lineage>
        <taxon>Eukaryota</taxon>
        <taxon>Metazoa</taxon>
        <taxon>Ecdysozoa</taxon>
        <taxon>Arthropoda</taxon>
        <taxon>Hexapoda</taxon>
        <taxon>Insecta</taxon>
        <taxon>Pterygota</taxon>
        <taxon>Neoptera</taxon>
        <taxon>Paraneoptera</taxon>
        <taxon>Hemiptera</taxon>
        <taxon>Sternorrhyncha</taxon>
        <taxon>Aphidomorpha</taxon>
        <taxon>Aphidoidea</taxon>
        <taxon>Aphididae</taxon>
        <taxon>Aphidini</taxon>
        <taxon>Aphis</taxon>
        <taxon>Aphis</taxon>
    </lineage>
</organism>
<proteinExistence type="predicted"/>
<evidence type="ECO:0000313" key="2">
    <source>
        <dbReference type="EMBL" id="KAF0708177.1"/>
    </source>
</evidence>
<dbReference type="AlphaFoldDB" id="A0A6G0VUG2"/>
<comment type="caution">
    <text evidence="2">The sequence shown here is derived from an EMBL/GenBank/DDBJ whole genome shotgun (WGS) entry which is preliminary data.</text>
</comment>
<dbReference type="InterPro" id="IPR018276">
    <property type="entry name" value="DDA1_dom"/>
</dbReference>
<accession>A0A6G0VUG2</accession>